<dbReference type="PANTHER" id="PTHR43283">
    <property type="entry name" value="BETA-LACTAMASE-RELATED"/>
    <property type="match status" value="1"/>
</dbReference>
<evidence type="ECO:0000259" key="2">
    <source>
        <dbReference type="Pfam" id="PF00144"/>
    </source>
</evidence>
<feature type="chain" id="PRO_5001940115" description="Beta-lactamase-related domain-containing protein" evidence="1">
    <location>
        <begin position="19"/>
        <end position="429"/>
    </location>
</feature>
<protein>
    <recommendedName>
        <fullName evidence="2">Beta-lactamase-related domain-containing protein</fullName>
    </recommendedName>
</protein>
<dbReference type="OrthoDB" id="9773047at2"/>
<evidence type="ECO:0000256" key="1">
    <source>
        <dbReference type="SAM" id="SignalP"/>
    </source>
</evidence>
<accession>A0A098SBQ1</accession>
<dbReference type="RefSeq" id="WP_044216118.1">
    <property type="nucleotide sequence ID" value="NZ_JBKAGJ010000005.1"/>
</dbReference>
<dbReference type="InterPro" id="IPR012338">
    <property type="entry name" value="Beta-lactam/transpept-like"/>
</dbReference>
<keyword evidence="4" id="KW-1185">Reference proteome</keyword>
<evidence type="ECO:0000313" key="3">
    <source>
        <dbReference type="EMBL" id="KGE89580.1"/>
    </source>
</evidence>
<dbReference type="Pfam" id="PF00144">
    <property type="entry name" value="Beta-lactamase"/>
    <property type="match status" value="1"/>
</dbReference>
<dbReference type="Gene3D" id="3.40.710.10">
    <property type="entry name" value="DD-peptidase/beta-lactamase superfamily"/>
    <property type="match status" value="1"/>
</dbReference>
<dbReference type="SUPFAM" id="SSF56601">
    <property type="entry name" value="beta-lactamase/transpeptidase-like"/>
    <property type="match status" value="1"/>
</dbReference>
<organism evidence="3 4">
    <name type="scientific">Phaeodactylibacter xiamenensis</name>
    <dbReference type="NCBI Taxonomy" id="1524460"/>
    <lineage>
        <taxon>Bacteria</taxon>
        <taxon>Pseudomonadati</taxon>
        <taxon>Bacteroidota</taxon>
        <taxon>Saprospiria</taxon>
        <taxon>Saprospirales</taxon>
        <taxon>Haliscomenobacteraceae</taxon>
        <taxon>Phaeodactylibacter</taxon>
    </lineage>
</organism>
<reference evidence="3 4" key="1">
    <citation type="journal article" date="2014" name="Int. J. Syst. Evol. Microbiol.">
        <title>Phaeodactylibacter xiamenensis gen. nov., sp. nov., a member of the family Saprospiraceae isolated from the marine alga Phaeodactylum tricornutum.</title>
        <authorList>
            <person name="Chen Z.Jr."/>
            <person name="Lei X."/>
            <person name="Lai Q."/>
            <person name="Li Y."/>
            <person name="Zhang B."/>
            <person name="Zhang J."/>
            <person name="Zhang H."/>
            <person name="Yang L."/>
            <person name="Zheng W."/>
            <person name="Tian Y."/>
            <person name="Yu Z."/>
            <person name="Xu H.Jr."/>
            <person name="Zheng T."/>
        </authorList>
    </citation>
    <scope>NUCLEOTIDE SEQUENCE [LARGE SCALE GENOMIC DNA]</scope>
    <source>
        <strain evidence="3 4">KD52</strain>
    </source>
</reference>
<sequence length="429" mass="47550">MRLIYTFFLLSLLNAASAQSLYFPPTEGDEWATLQSDSLNWCPEKVDSLLAFVESRDTKAFIILKDGKIVLERYFGTFQQDSIWYWASAGKSLMAAVIGLAQEDGYLDINDPVSDYMGIGWTECPPEKEALITIRNQITMTTGLDDAVENDTTNSCFEPACFQYLVDAGTRWAYHNSPYHYTQELVEAATGVNLTLYTRLRLGNAIGMKGGWFGNVYYSKARDMARFGLLMLAEGQWGGTPVMTDTAYFNAMITPSQSLNQSYGYLWWLNGQPSFMLPATQLVLNGPMIPEAPADMYAALGKNDQKIYVVPSERLVVVRQGNNAGPVAAAASSFDNQLWARLSEMECLTAAAEVEPRPDWTIAPNPTTDEIRVSGKADIAHLELLNSSGVVVRNVADQRMDVAGLVPGIYFLRIWTTKGLSGTERIVIH</sequence>
<proteinExistence type="predicted"/>
<dbReference type="STRING" id="1524460.IX84_02060"/>
<dbReference type="InterPro" id="IPR001466">
    <property type="entry name" value="Beta-lactam-related"/>
</dbReference>
<feature type="signal peptide" evidence="1">
    <location>
        <begin position="1"/>
        <end position="18"/>
    </location>
</feature>
<evidence type="ECO:0000313" key="4">
    <source>
        <dbReference type="Proteomes" id="UP000029736"/>
    </source>
</evidence>
<dbReference type="Proteomes" id="UP000029736">
    <property type="component" value="Unassembled WGS sequence"/>
</dbReference>
<comment type="caution">
    <text evidence="3">The sequence shown here is derived from an EMBL/GenBank/DDBJ whole genome shotgun (WGS) entry which is preliminary data.</text>
</comment>
<dbReference type="PANTHER" id="PTHR43283:SF7">
    <property type="entry name" value="BETA-LACTAMASE-RELATED DOMAIN-CONTAINING PROTEIN"/>
    <property type="match status" value="1"/>
</dbReference>
<keyword evidence="1" id="KW-0732">Signal</keyword>
<dbReference type="InterPro" id="IPR026444">
    <property type="entry name" value="Secre_tail"/>
</dbReference>
<dbReference type="NCBIfam" id="TIGR04183">
    <property type="entry name" value="Por_Secre_tail"/>
    <property type="match status" value="1"/>
</dbReference>
<name>A0A098SBQ1_9BACT</name>
<gene>
    <name evidence="3" type="ORF">IX84_02060</name>
</gene>
<dbReference type="AlphaFoldDB" id="A0A098SBQ1"/>
<feature type="domain" description="Beta-lactamase-related" evidence="2">
    <location>
        <begin position="60"/>
        <end position="326"/>
    </location>
</feature>
<dbReference type="EMBL" id="JPOS01000004">
    <property type="protein sequence ID" value="KGE89580.1"/>
    <property type="molecule type" value="Genomic_DNA"/>
</dbReference>
<dbReference type="InterPro" id="IPR050789">
    <property type="entry name" value="Diverse_Enzym_Activities"/>
</dbReference>